<dbReference type="AlphaFoldDB" id="A0A218Y020"/>
<comment type="caution">
    <text evidence="1">The sequence shown here is derived from an EMBL/GenBank/DDBJ whole genome shotgun (WGS) entry which is preliminary data.</text>
</comment>
<sequence length="115" mass="12746">MFGEKAIPVCLPAPFVQAFRKFFFCRYGCQKPVAKVLPILPMSASVPGKLLAGTVLHPVPPFHLIQPVKKARILAPIMPCQLTIAKSLVNVSPMTAKTRCFLVLRQKRNRSMKSS</sequence>
<dbReference type="EMBL" id="MTKT01000661">
    <property type="protein sequence ID" value="OWM89882.1"/>
    <property type="molecule type" value="Genomic_DNA"/>
</dbReference>
<evidence type="ECO:0000313" key="2">
    <source>
        <dbReference type="Proteomes" id="UP000197138"/>
    </source>
</evidence>
<accession>A0A218Y020</accession>
<proteinExistence type="predicted"/>
<name>A0A218Y020_PUNGR</name>
<evidence type="ECO:0000313" key="1">
    <source>
        <dbReference type="EMBL" id="OWM89882.1"/>
    </source>
</evidence>
<organism evidence="1 2">
    <name type="scientific">Punica granatum</name>
    <name type="common">Pomegranate</name>
    <dbReference type="NCBI Taxonomy" id="22663"/>
    <lineage>
        <taxon>Eukaryota</taxon>
        <taxon>Viridiplantae</taxon>
        <taxon>Streptophyta</taxon>
        <taxon>Embryophyta</taxon>
        <taxon>Tracheophyta</taxon>
        <taxon>Spermatophyta</taxon>
        <taxon>Magnoliopsida</taxon>
        <taxon>eudicotyledons</taxon>
        <taxon>Gunneridae</taxon>
        <taxon>Pentapetalae</taxon>
        <taxon>rosids</taxon>
        <taxon>malvids</taxon>
        <taxon>Myrtales</taxon>
        <taxon>Lythraceae</taxon>
        <taxon>Punica</taxon>
    </lineage>
</organism>
<reference evidence="2" key="1">
    <citation type="journal article" date="2017" name="Plant J.">
        <title>The pomegranate (Punica granatum L.) genome and the genomics of punicalagin biosynthesis.</title>
        <authorList>
            <person name="Qin G."/>
            <person name="Xu C."/>
            <person name="Ming R."/>
            <person name="Tang H."/>
            <person name="Guyot R."/>
            <person name="Kramer E.M."/>
            <person name="Hu Y."/>
            <person name="Yi X."/>
            <person name="Qi Y."/>
            <person name="Xu X."/>
            <person name="Gao Z."/>
            <person name="Pan H."/>
            <person name="Jian J."/>
            <person name="Tian Y."/>
            <person name="Yue Z."/>
            <person name="Xu Y."/>
        </authorList>
    </citation>
    <scope>NUCLEOTIDE SEQUENCE [LARGE SCALE GENOMIC DNA]</scope>
    <source>
        <strain evidence="2">cv. Dabenzi</strain>
    </source>
</reference>
<dbReference type="Proteomes" id="UP000197138">
    <property type="component" value="Unassembled WGS sequence"/>
</dbReference>
<gene>
    <name evidence="1" type="ORF">CDL15_Pgr012519</name>
</gene>
<protein>
    <submittedName>
        <fullName evidence="1">Uncharacterized protein</fullName>
    </submittedName>
</protein>